<gene>
    <name evidence="1" type="ORF">SAMN05444405_10585</name>
</gene>
<organism evidence="1 2">
    <name type="scientific">Bacteroides luti</name>
    <dbReference type="NCBI Taxonomy" id="1297750"/>
    <lineage>
        <taxon>Bacteria</taxon>
        <taxon>Pseudomonadati</taxon>
        <taxon>Bacteroidota</taxon>
        <taxon>Bacteroidia</taxon>
        <taxon>Bacteroidales</taxon>
        <taxon>Bacteroidaceae</taxon>
        <taxon>Bacteroides</taxon>
    </lineage>
</organism>
<dbReference type="EMBL" id="FQTV01000005">
    <property type="protein sequence ID" value="SHF09454.1"/>
    <property type="molecule type" value="Genomic_DNA"/>
</dbReference>
<evidence type="ECO:0000313" key="2">
    <source>
        <dbReference type="Proteomes" id="UP000184509"/>
    </source>
</evidence>
<evidence type="ECO:0000313" key="1">
    <source>
        <dbReference type="EMBL" id="SHF09454.1"/>
    </source>
</evidence>
<protein>
    <submittedName>
        <fullName evidence="1">Uncharacterized protein</fullName>
    </submittedName>
</protein>
<dbReference type="AlphaFoldDB" id="A0A1M4YUF5"/>
<keyword evidence="2" id="KW-1185">Reference proteome</keyword>
<dbReference type="Proteomes" id="UP000184509">
    <property type="component" value="Unassembled WGS sequence"/>
</dbReference>
<accession>A0A1M4YUF5</accession>
<proteinExistence type="predicted"/>
<reference evidence="1 2" key="1">
    <citation type="submission" date="2016-11" db="EMBL/GenBank/DDBJ databases">
        <authorList>
            <person name="Jaros S."/>
            <person name="Januszkiewicz K."/>
            <person name="Wedrychowicz H."/>
        </authorList>
    </citation>
    <scope>NUCLEOTIDE SEQUENCE [LARGE SCALE GENOMIC DNA]</scope>
    <source>
        <strain evidence="1 2">DSM 26991</strain>
    </source>
</reference>
<name>A0A1M4YUF5_9BACE</name>
<sequence length="37" mass="4442">MNLFLVQKQTFKIGQMQEQAKKMRTFALQIIYFLFAS</sequence>